<proteinExistence type="predicted"/>
<evidence type="ECO:0000313" key="3">
    <source>
        <dbReference type="Proteomes" id="UP001152795"/>
    </source>
</evidence>
<evidence type="ECO:0000256" key="1">
    <source>
        <dbReference type="SAM" id="MobiDB-lite"/>
    </source>
</evidence>
<dbReference type="EMBL" id="CACRXK020002170">
    <property type="protein sequence ID" value="CAB3993027.1"/>
    <property type="molecule type" value="Genomic_DNA"/>
</dbReference>
<protein>
    <submittedName>
        <fullName evidence="2">Uncharacterized protein</fullName>
    </submittedName>
</protein>
<accession>A0A6S7HA80</accession>
<comment type="caution">
    <text evidence="2">The sequence shown here is derived from an EMBL/GenBank/DDBJ whole genome shotgun (WGS) entry which is preliminary data.</text>
</comment>
<sequence length="403" mass="45027">MSKERFVAHVYEDDYREIQELVQHYPSIETGGDLFGLWKDERTIIIQQFIGPGKKCKRTTTSFHQDIEYLHRVGSLITTEEGLCNVGEWHSHHQIGMPEPSAADHRTVFSNMPHLGLERFVLFIASIGGKGSSGKKRSHDVELDDIKLQPFLFLGSTQQVVKGDIKIIPGSNPHRLNEKAENEIKKGKASPPLKHREEGSGPRKPEKNKREEKSEKPKIVPTLKQQAKPRVETHGESGAKPPAQSSSDDERGGGKPQDDQQPRRRDQGQKTASRNREERGNQTQMRDGFNNENQSPNTSLAAPTGYGSQSPPTQSPPQRKHVRDASSQFGTAQAHGRGIQMNMPPTGGAYSSDQSPQRASYTQQTSQRSPRERGYGAQHTNQAQAKYCSEWVPTETMCAEGFF</sequence>
<organism evidence="2 3">
    <name type="scientific">Paramuricea clavata</name>
    <name type="common">Red gorgonian</name>
    <name type="synonym">Violescent sea-whip</name>
    <dbReference type="NCBI Taxonomy" id="317549"/>
    <lineage>
        <taxon>Eukaryota</taxon>
        <taxon>Metazoa</taxon>
        <taxon>Cnidaria</taxon>
        <taxon>Anthozoa</taxon>
        <taxon>Octocorallia</taxon>
        <taxon>Malacalcyonacea</taxon>
        <taxon>Plexauridae</taxon>
        <taxon>Paramuricea</taxon>
    </lineage>
</organism>
<feature type="compositionally biased region" description="Polar residues" evidence="1">
    <location>
        <begin position="281"/>
        <end position="301"/>
    </location>
</feature>
<feature type="region of interest" description="Disordered" evidence="1">
    <location>
        <begin position="166"/>
        <end position="384"/>
    </location>
</feature>
<feature type="compositionally biased region" description="Basic and acidic residues" evidence="1">
    <location>
        <begin position="194"/>
        <end position="218"/>
    </location>
</feature>
<keyword evidence="3" id="KW-1185">Reference proteome</keyword>
<dbReference type="Proteomes" id="UP001152795">
    <property type="component" value="Unassembled WGS sequence"/>
</dbReference>
<dbReference type="Gene3D" id="3.40.140.10">
    <property type="entry name" value="Cytidine Deaminase, domain 2"/>
    <property type="match status" value="1"/>
</dbReference>
<reference evidence="2" key="1">
    <citation type="submission" date="2020-04" db="EMBL/GenBank/DDBJ databases">
        <authorList>
            <person name="Alioto T."/>
            <person name="Alioto T."/>
            <person name="Gomez Garrido J."/>
        </authorList>
    </citation>
    <scope>NUCLEOTIDE SEQUENCE</scope>
    <source>
        <strain evidence="2">A484AB</strain>
    </source>
</reference>
<evidence type="ECO:0000313" key="2">
    <source>
        <dbReference type="EMBL" id="CAB3993027.1"/>
    </source>
</evidence>
<name>A0A6S7HA80_PARCT</name>
<feature type="compositionally biased region" description="Basic and acidic residues" evidence="1">
    <location>
        <begin position="248"/>
        <end position="280"/>
    </location>
</feature>
<gene>
    <name evidence="2" type="ORF">PACLA_8A048071</name>
</gene>
<dbReference type="OrthoDB" id="5988733at2759"/>
<dbReference type="AlphaFoldDB" id="A0A6S7HA80"/>
<feature type="compositionally biased region" description="Polar residues" evidence="1">
    <location>
        <begin position="349"/>
        <end position="368"/>
    </location>
</feature>
<feature type="compositionally biased region" description="Basic and acidic residues" evidence="1">
    <location>
        <begin position="175"/>
        <end position="186"/>
    </location>
</feature>